<reference evidence="1" key="1">
    <citation type="journal article" date="2020" name="Plant Biotechnol. J.">
        <title>The pomegranate (Punica granatum L.) draft genome dissects genetic divergence between soft- and hard-seeded cultivars.</title>
        <authorList>
            <person name="Luo X."/>
            <person name="Li H."/>
            <person name="Wu Z."/>
            <person name="Yao W."/>
            <person name="Zhao P."/>
            <person name="Cao D."/>
            <person name="Yu H."/>
            <person name="Li K."/>
            <person name="Poudel K."/>
            <person name="Zhao D."/>
            <person name="Zhang F."/>
            <person name="Xia X."/>
            <person name="Chen L."/>
            <person name="Wang Q."/>
            <person name="Jing D."/>
            <person name="Cao S."/>
        </authorList>
    </citation>
    <scope>NUCLEOTIDE SEQUENCE [LARGE SCALE GENOMIC DNA]</scope>
    <source>
        <strain evidence="1">cv. Tunisia</strain>
    </source>
</reference>
<protein>
    <submittedName>
        <fullName evidence="2">Uncharacterized protein LOC116188969</fullName>
    </submittedName>
</protein>
<dbReference type="AlphaFoldDB" id="A0A6P8BYL2"/>
<dbReference type="Pfam" id="PF07911">
    <property type="entry name" value="DUF1677"/>
    <property type="match status" value="1"/>
</dbReference>
<gene>
    <name evidence="2" type="primary">LOC116188969</name>
</gene>
<dbReference type="Proteomes" id="UP000515151">
    <property type="component" value="Chromosome 8"/>
</dbReference>
<dbReference type="PANTHER" id="PTHR33108:SF14">
    <property type="entry name" value="OS01G0745000 PROTEIN"/>
    <property type="match status" value="1"/>
</dbReference>
<keyword evidence="1" id="KW-1185">Reference proteome</keyword>
<name>A0A6P8BYL2_PUNGR</name>
<dbReference type="OrthoDB" id="678173at2759"/>
<reference evidence="2" key="2">
    <citation type="submission" date="2025-08" db="UniProtKB">
        <authorList>
            <consortium name="RefSeq"/>
        </authorList>
    </citation>
    <scope>IDENTIFICATION</scope>
    <source>
        <tissue evidence="2">Leaf</tissue>
    </source>
</reference>
<dbReference type="PANTHER" id="PTHR33108">
    <property type="entry name" value="OS01G0745000 PROTEIN"/>
    <property type="match status" value="1"/>
</dbReference>
<dbReference type="InterPro" id="IPR012876">
    <property type="entry name" value="DUF1677_pln"/>
</dbReference>
<evidence type="ECO:0000313" key="1">
    <source>
        <dbReference type="Proteomes" id="UP000515151"/>
    </source>
</evidence>
<proteinExistence type="predicted"/>
<dbReference type="GeneID" id="116188969"/>
<sequence length="155" mass="17435">MEGQRLHKAFSDVSIEFNSYMNIIDEIALAIPTTSTDEVEEVSCECCGLKEDCTKPYILKIKDAHSGRWVCGLCSEAVKERLTKLSPRSAIKEALSSHMEFCLKFNNATRLNPKLSITCAMKEIAKRSLEHRNSGKPPVSNKIYRTTSCVPRIDH</sequence>
<dbReference type="RefSeq" id="XP_031374288.1">
    <property type="nucleotide sequence ID" value="XM_031518428.1"/>
</dbReference>
<evidence type="ECO:0000313" key="2">
    <source>
        <dbReference type="RefSeq" id="XP_031374288.1"/>
    </source>
</evidence>
<accession>A0A6P8BYL2</accession>
<organism evidence="1 2">
    <name type="scientific">Punica granatum</name>
    <name type="common">Pomegranate</name>
    <dbReference type="NCBI Taxonomy" id="22663"/>
    <lineage>
        <taxon>Eukaryota</taxon>
        <taxon>Viridiplantae</taxon>
        <taxon>Streptophyta</taxon>
        <taxon>Embryophyta</taxon>
        <taxon>Tracheophyta</taxon>
        <taxon>Spermatophyta</taxon>
        <taxon>Magnoliopsida</taxon>
        <taxon>eudicotyledons</taxon>
        <taxon>Gunneridae</taxon>
        <taxon>Pentapetalae</taxon>
        <taxon>rosids</taxon>
        <taxon>malvids</taxon>
        <taxon>Myrtales</taxon>
        <taxon>Lythraceae</taxon>
        <taxon>Punica</taxon>
    </lineage>
</organism>